<name>A0A1F6CVJ3_HANXR</name>
<evidence type="ECO:0000313" key="1">
    <source>
        <dbReference type="EMBL" id="OGG53061.1"/>
    </source>
</evidence>
<dbReference type="Proteomes" id="UP000178606">
    <property type="component" value="Unassembled WGS sequence"/>
</dbReference>
<accession>A0A1F6CVJ3</accession>
<dbReference type="AlphaFoldDB" id="A0A1F6CVJ3"/>
<dbReference type="GO" id="GO:0004190">
    <property type="term" value="F:aspartic-type endopeptidase activity"/>
    <property type="evidence" value="ECO:0007669"/>
    <property type="project" value="InterPro"/>
</dbReference>
<dbReference type="Pfam" id="PF13650">
    <property type="entry name" value="Asp_protease_2"/>
    <property type="match status" value="1"/>
</dbReference>
<comment type="caution">
    <text evidence="1">The sequence shown here is derived from an EMBL/GenBank/DDBJ whole genome shotgun (WGS) entry which is preliminary data.</text>
</comment>
<evidence type="ECO:0000313" key="2">
    <source>
        <dbReference type="Proteomes" id="UP000178606"/>
    </source>
</evidence>
<dbReference type="Gene3D" id="2.40.70.10">
    <property type="entry name" value="Acid Proteases"/>
    <property type="match status" value="1"/>
</dbReference>
<organism evidence="1 2">
    <name type="scientific">Handelsmanbacteria sp. (strain RIFCSPLOWO2_12_FULL_64_10)</name>
    <dbReference type="NCBI Taxonomy" id="1817868"/>
    <lineage>
        <taxon>Bacteria</taxon>
        <taxon>Candidatus Handelsmaniibacteriota</taxon>
    </lineage>
</organism>
<evidence type="ECO:0008006" key="3">
    <source>
        <dbReference type="Google" id="ProtNLM"/>
    </source>
</evidence>
<dbReference type="SUPFAM" id="SSF50630">
    <property type="entry name" value="Acid proteases"/>
    <property type="match status" value="1"/>
</dbReference>
<gene>
    <name evidence="1" type="ORF">A3F84_20770</name>
</gene>
<dbReference type="GO" id="GO:0006508">
    <property type="term" value="P:proteolysis"/>
    <property type="evidence" value="ECO:0007669"/>
    <property type="project" value="InterPro"/>
</dbReference>
<proteinExistence type="predicted"/>
<dbReference type="InterPro" id="IPR021109">
    <property type="entry name" value="Peptidase_aspartic_dom_sf"/>
</dbReference>
<sequence>MGTFSETIVVSARDDGASAETVDALVDTGATFLWIPQEILQRAGIAPEFRRTVEFADGRTVERDGAYVRLTLRGESGIVPVLFGDAGTEACLGAIPLDIFSLGVDPVNKKLIKVVQPQKRAVFLYSPRRRR</sequence>
<dbReference type="EMBL" id="MFKF01000128">
    <property type="protein sequence ID" value="OGG53061.1"/>
    <property type="molecule type" value="Genomic_DNA"/>
</dbReference>
<reference evidence="1 2" key="1">
    <citation type="journal article" date="2016" name="Nat. Commun.">
        <title>Thousands of microbial genomes shed light on interconnected biogeochemical processes in an aquifer system.</title>
        <authorList>
            <person name="Anantharaman K."/>
            <person name="Brown C.T."/>
            <person name="Hug L.A."/>
            <person name="Sharon I."/>
            <person name="Castelle C.J."/>
            <person name="Probst A.J."/>
            <person name="Thomas B.C."/>
            <person name="Singh A."/>
            <person name="Wilkins M.J."/>
            <person name="Karaoz U."/>
            <person name="Brodie E.L."/>
            <person name="Williams K.H."/>
            <person name="Hubbard S.S."/>
            <person name="Banfield J.F."/>
        </authorList>
    </citation>
    <scope>NUCLEOTIDE SEQUENCE [LARGE SCALE GENOMIC DNA]</scope>
    <source>
        <strain evidence="2">RIFCSPLOWO2_12_FULL_64_10</strain>
    </source>
</reference>
<dbReference type="PROSITE" id="PS00141">
    <property type="entry name" value="ASP_PROTEASE"/>
    <property type="match status" value="1"/>
</dbReference>
<dbReference type="InterPro" id="IPR001969">
    <property type="entry name" value="Aspartic_peptidase_AS"/>
</dbReference>
<dbReference type="CDD" id="cd00303">
    <property type="entry name" value="retropepsin_like"/>
    <property type="match status" value="1"/>
</dbReference>
<protein>
    <recommendedName>
        <fullName evidence="3">Aspartyl protease</fullName>
    </recommendedName>
</protein>